<dbReference type="InterPro" id="IPR018485">
    <property type="entry name" value="FGGY_C"/>
</dbReference>
<dbReference type="InterPro" id="IPR018484">
    <property type="entry name" value="FGGY_N"/>
</dbReference>
<evidence type="ECO:0000256" key="2">
    <source>
        <dbReference type="ARBA" id="ARBA00022679"/>
    </source>
</evidence>
<feature type="domain" description="Carbohydrate kinase FGGY C-terminal" evidence="6">
    <location>
        <begin position="251"/>
        <end position="445"/>
    </location>
</feature>
<keyword evidence="2 4" id="KW-0808">Transferase</keyword>
<evidence type="ECO:0000256" key="3">
    <source>
        <dbReference type="ARBA" id="ARBA00022777"/>
    </source>
</evidence>
<dbReference type="PANTHER" id="PTHR43095:SF2">
    <property type="entry name" value="GLUCONOKINASE"/>
    <property type="match status" value="1"/>
</dbReference>
<dbReference type="GO" id="GO:0046316">
    <property type="term" value="F:gluconokinase activity"/>
    <property type="evidence" value="ECO:0007669"/>
    <property type="project" value="UniProtKB-EC"/>
</dbReference>
<dbReference type="SUPFAM" id="SSF53067">
    <property type="entry name" value="Actin-like ATPase domain"/>
    <property type="match status" value="2"/>
</dbReference>
<feature type="domain" description="Carbohydrate kinase FGGY N-terminal" evidence="5">
    <location>
        <begin position="4"/>
        <end position="241"/>
    </location>
</feature>
<dbReference type="InterPro" id="IPR000577">
    <property type="entry name" value="Carb_kinase_FGGY"/>
</dbReference>
<reference evidence="7 8" key="1">
    <citation type="submission" date="2022-07" db="EMBL/GenBank/DDBJ databases">
        <title>Genomic and pangenome structural analysis of the polyextremophile Exiguobacterium.</title>
        <authorList>
            <person name="Shen L."/>
        </authorList>
    </citation>
    <scope>NUCLEOTIDE SEQUENCE [LARGE SCALE GENOMIC DNA]</scope>
    <source>
        <strain evidence="7 8">12_1</strain>
    </source>
</reference>
<keyword evidence="8" id="KW-1185">Reference proteome</keyword>
<dbReference type="EMBL" id="JANIEK010000085">
    <property type="protein sequence ID" value="MCT4796628.1"/>
    <property type="molecule type" value="Genomic_DNA"/>
</dbReference>
<dbReference type="EC" id="2.7.1.12" evidence="7"/>
<dbReference type="Pfam" id="PF02782">
    <property type="entry name" value="FGGY_C"/>
    <property type="match status" value="1"/>
</dbReference>
<comment type="similarity">
    <text evidence="1 4">Belongs to the FGGY kinase family.</text>
</comment>
<name>A0ABT2L152_9BACL</name>
<dbReference type="PANTHER" id="PTHR43095">
    <property type="entry name" value="SUGAR KINASE"/>
    <property type="match status" value="1"/>
</dbReference>
<dbReference type="InterPro" id="IPR018483">
    <property type="entry name" value="Carb_kinase_FGGY_CS"/>
</dbReference>
<keyword evidence="3 4" id="KW-0418">Kinase</keyword>
<protein>
    <submittedName>
        <fullName evidence="7">Gluconokinase</fullName>
        <ecNumber evidence="7">2.7.1.12</ecNumber>
    </submittedName>
</protein>
<dbReference type="CDD" id="cd07770">
    <property type="entry name" value="ASKHA_NBD_FGGY_GntK"/>
    <property type="match status" value="1"/>
</dbReference>
<organism evidence="7 8">
    <name type="scientific">Exiguobacterium alkaliphilum</name>
    <dbReference type="NCBI Taxonomy" id="1428684"/>
    <lineage>
        <taxon>Bacteria</taxon>
        <taxon>Bacillati</taxon>
        <taxon>Bacillota</taxon>
        <taxon>Bacilli</taxon>
        <taxon>Bacillales</taxon>
        <taxon>Bacillales Family XII. Incertae Sedis</taxon>
        <taxon>Exiguobacterium</taxon>
    </lineage>
</organism>
<evidence type="ECO:0000259" key="5">
    <source>
        <dbReference type="Pfam" id="PF00370"/>
    </source>
</evidence>
<proteinExistence type="inferred from homology"/>
<dbReference type="InterPro" id="IPR006002">
    <property type="entry name" value="Gluconate_kinase"/>
</dbReference>
<accession>A0ABT2L152</accession>
<dbReference type="Proteomes" id="UP001206821">
    <property type="component" value="Unassembled WGS sequence"/>
</dbReference>
<evidence type="ECO:0000256" key="1">
    <source>
        <dbReference type="ARBA" id="ARBA00009156"/>
    </source>
</evidence>
<comment type="caution">
    <text evidence="7">The sequence shown here is derived from an EMBL/GenBank/DDBJ whole genome shotgun (WGS) entry which is preliminary data.</text>
</comment>
<gene>
    <name evidence="7" type="primary">gntK</name>
    <name evidence="7" type="ORF">NQG31_13840</name>
</gene>
<dbReference type="Gene3D" id="3.30.420.40">
    <property type="match status" value="2"/>
</dbReference>
<evidence type="ECO:0000313" key="7">
    <source>
        <dbReference type="EMBL" id="MCT4796628.1"/>
    </source>
</evidence>
<evidence type="ECO:0000256" key="4">
    <source>
        <dbReference type="RuleBase" id="RU003733"/>
    </source>
</evidence>
<dbReference type="InterPro" id="IPR050406">
    <property type="entry name" value="FGGY_Carb_Kinase"/>
</dbReference>
<sequence length="501" mass="55231">MCVYTIGVDIGTTSTKAVLFHNQQQLAVHNVLYPLLTPDTETAEQDPVVIYGAVLEAISAVRAKADGPVRFASFSSAMHSLIALDAFGRPLTHSITWADSRANPYTQEIKREFDASALHMRTGTPVHPMAPLSKLRWLKAEHPDVVDQAAKFVSIKEYVFYRLTGRFVIDHSIASATGLFNLKNCDWDAEALDIAGVTPEQLSELVPTTEIVTLKSDVVETLGWDFPLVIGASDGVLSNLGVGAFEPGVVAVTIGTSGAIRTVVREPVEDPKGRIFCYALTDKHWVIGGPVNNGGIILRWLRDEFAASEVETAKRLGMDAYDVLTRIAETVKPGSDGLLFHPYLMGERAPLWDSNARGSFFGLSIHHKREHFIRSVLEGVIFNLYTVMLALDELTGAPNRIHATGGFAQSSLWRQMMADIFDTPVVVPESHESSCLGAVMLGEYAFGDIDDFTAVPQVTHEHKPNMEATTVYRELLPIYIRLSRHLAEEYEAISDFQRKHV</sequence>
<dbReference type="NCBIfam" id="TIGR01314">
    <property type="entry name" value="gntK_FGGY"/>
    <property type="match status" value="1"/>
</dbReference>
<dbReference type="InterPro" id="IPR043129">
    <property type="entry name" value="ATPase_NBD"/>
</dbReference>
<dbReference type="PIRSF" id="PIRSF000538">
    <property type="entry name" value="GlpK"/>
    <property type="match status" value="1"/>
</dbReference>
<dbReference type="PROSITE" id="PS00445">
    <property type="entry name" value="FGGY_KINASES_2"/>
    <property type="match status" value="1"/>
</dbReference>
<evidence type="ECO:0000313" key="8">
    <source>
        <dbReference type="Proteomes" id="UP001206821"/>
    </source>
</evidence>
<evidence type="ECO:0000259" key="6">
    <source>
        <dbReference type="Pfam" id="PF02782"/>
    </source>
</evidence>
<dbReference type="Pfam" id="PF00370">
    <property type="entry name" value="FGGY_N"/>
    <property type="match status" value="1"/>
</dbReference>